<gene>
    <name evidence="1" type="ORF">G5B17_14580</name>
</gene>
<dbReference type="EMBL" id="JAAITS010000044">
    <property type="protein sequence ID" value="NSG86603.1"/>
    <property type="molecule type" value="Genomic_DNA"/>
</dbReference>
<dbReference type="CDD" id="cd09024">
    <property type="entry name" value="Aldose_epim_lacX"/>
    <property type="match status" value="1"/>
</dbReference>
<organism evidence="1 2">
    <name type="scientific">Blautia faecis</name>
    <dbReference type="NCBI Taxonomy" id="871665"/>
    <lineage>
        <taxon>Bacteria</taxon>
        <taxon>Bacillati</taxon>
        <taxon>Bacillota</taxon>
        <taxon>Clostridia</taxon>
        <taxon>Lachnospirales</taxon>
        <taxon>Lachnospiraceae</taxon>
        <taxon>Blautia</taxon>
    </lineage>
</organism>
<name>A0ABX2HBQ4_9FIRM</name>
<proteinExistence type="predicted"/>
<evidence type="ECO:0000313" key="1">
    <source>
        <dbReference type="EMBL" id="NSG86603.1"/>
    </source>
</evidence>
<dbReference type="Pfam" id="PF01263">
    <property type="entry name" value="Aldose_epim"/>
    <property type="match status" value="1"/>
</dbReference>
<dbReference type="Gene3D" id="2.70.98.10">
    <property type="match status" value="1"/>
</dbReference>
<dbReference type="InterPro" id="IPR011013">
    <property type="entry name" value="Gal_mutarotase_sf_dom"/>
</dbReference>
<dbReference type="Proteomes" id="UP001644719">
    <property type="component" value="Unassembled WGS sequence"/>
</dbReference>
<keyword evidence="2" id="KW-1185">Reference proteome</keyword>
<comment type="caution">
    <text evidence="1">The sequence shown here is derived from an EMBL/GenBank/DDBJ whole genome shotgun (WGS) entry which is preliminary data.</text>
</comment>
<dbReference type="InterPro" id="IPR008183">
    <property type="entry name" value="Aldose_1/G6P_1-epimerase"/>
</dbReference>
<dbReference type="SUPFAM" id="SSF74650">
    <property type="entry name" value="Galactose mutarotase-like"/>
    <property type="match status" value="1"/>
</dbReference>
<accession>A0ABX2HBQ4</accession>
<dbReference type="InterPro" id="IPR037481">
    <property type="entry name" value="LacX"/>
</dbReference>
<evidence type="ECO:0000313" key="2">
    <source>
        <dbReference type="Proteomes" id="UP001644719"/>
    </source>
</evidence>
<protein>
    <submittedName>
        <fullName evidence="1">Aldose 1-epimerase family protein</fullName>
    </submittedName>
</protein>
<sequence length="302" mass="35502">MARYDARKLRNGMKYEISNEYLKVKADTEGAILWSVTDKDGFEYIWQGDDRYWNEHGANLFPYIARLWEKSYIFQGKTYHMDIHGFAKDSVFSCEKAGENELVFAMEDTRETLEQYPFHFRFEIRYLLEKNTLKVFYSVKNKDEKTMYFGIGGHPGFNIPMEEGLSFEDYELEFSRACEPQRILFSQECFVEGKESYELLEGRRIPLRHNLFDEDAIVLEKTSGEVLLHSTKGKKAVKVSYVDMPYVGFWHMPCMDAPYVCIEPWCSLPSRQGITENLEEQKNLISLEAGRECQISWTMEIL</sequence>
<reference evidence="1 2" key="1">
    <citation type="journal article" date="2020" name="Cell Host Microbe">
        <title>Functional and Genomic Variation between Human-Derived Isolates of Lachnospiraceae Reveals Inter- and Intra-Species Diversity.</title>
        <authorList>
            <person name="Sorbara M.T."/>
            <person name="Littmann E.R."/>
            <person name="Fontana E."/>
            <person name="Moody T.U."/>
            <person name="Kohout C.E."/>
            <person name="Gjonbalaj M."/>
            <person name="Eaton V."/>
            <person name="Seok R."/>
            <person name="Leiner I.M."/>
            <person name="Pamer E.G."/>
        </authorList>
    </citation>
    <scope>NUCLEOTIDE SEQUENCE [LARGE SCALE GENOMIC DNA]</scope>
    <source>
        <strain evidence="1 2">MSK.17.74</strain>
    </source>
</reference>
<dbReference type="InterPro" id="IPR014718">
    <property type="entry name" value="GH-type_carb-bd"/>
</dbReference>